<dbReference type="PANTHER" id="PTHR47297">
    <property type="match status" value="1"/>
</dbReference>
<dbReference type="Proteomes" id="UP000294746">
    <property type="component" value="Unassembled WGS sequence"/>
</dbReference>
<dbReference type="AlphaFoldDB" id="A0A4R2RQ86"/>
<keyword evidence="3" id="KW-1185">Reference proteome</keyword>
<accession>A0A4R2RQ86</accession>
<proteinExistence type="predicted"/>
<dbReference type="Pfam" id="PF00857">
    <property type="entry name" value="Isochorismatase"/>
    <property type="match status" value="1"/>
</dbReference>
<dbReference type="RefSeq" id="WP_165873766.1">
    <property type="nucleotide sequence ID" value="NZ_SLXV01000033.1"/>
</dbReference>
<evidence type="ECO:0000259" key="1">
    <source>
        <dbReference type="Pfam" id="PF00857"/>
    </source>
</evidence>
<dbReference type="PANTHER" id="PTHR47297:SF2">
    <property type="entry name" value="OS02G0606800 PROTEIN"/>
    <property type="match status" value="1"/>
</dbReference>
<reference evidence="2 3" key="1">
    <citation type="submission" date="2019-03" db="EMBL/GenBank/DDBJ databases">
        <title>Genomic Encyclopedia of Type Strains, Phase IV (KMG-IV): sequencing the most valuable type-strain genomes for metagenomic binning, comparative biology and taxonomic classification.</title>
        <authorList>
            <person name="Goeker M."/>
        </authorList>
    </citation>
    <scope>NUCLEOTIDE SEQUENCE [LARGE SCALE GENOMIC DNA]</scope>
    <source>
        <strain evidence="2 3">DSM 46831</strain>
    </source>
</reference>
<gene>
    <name evidence="2" type="ORF">EDD57_1336</name>
</gene>
<dbReference type="InterPro" id="IPR000868">
    <property type="entry name" value="Isochorismatase-like_dom"/>
</dbReference>
<protein>
    <submittedName>
        <fullName evidence="2">Nicotinamidase-related amidase</fullName>
    </submittedName>
</protein>
<dbReference type="SUPFAM" id="SSF52499">
    <property type="entry name" value="Isochorismatase-like hydrolases"/>
    <property type="match status" value="1"/>
</dbReference>
<comment type="caution">
    <text evidence="2">The sequence shown here is derived from an EMBL/GenBank/DDBJ whole genome shotgun (WGS) entry which is preliminary data.</text>
</comment>
<dbReference type="GO" id="GO:0019365">
    <property type="term" value="P:pyridine nucleotide salvage"/>
    <property type="evidence" value="ECO:0007669"/>
    <property type="project" value="InterPro"/>
</dbReference>
<dbReference type="EMBL" id="SLXV01000033">
    <property type="protein sequence ID" value="TCP65413.1"/>
    <property type="molecule type" value="Genomic_DNA"/>
</dbReference>
<dbReference type="Gene3D" id="3.40.50.850">
    <property type="entry name" value="Isochorismatase-like"/>
    <property type="match status" value="1"/>
</dbReference>
<dbReference type="GO" id="GO:0008936">
    <property type="term" value="F:nicotinamidase activity"/>
    <property type="evidence" value="ECO:0007669"/>
    <property type="project" value="InterPro"/>
</dbReference>
<feature type="domain" description="Isochorismatase-like" evidence="1">
    <location>
        <begin position="41"/>
        <end position="182"/>
    </location>
</feature>
<dbReference type="InterPro" id="IPR044717">
    <property type="entry name" value="NIC1"/>
</dbReference>
<evidence type="ECO:0000313" key="3">
    <source>
        <dbReference type="Proteomes" id="UP000294746"/>
    </source>
</evidence>
<name>A0A4R2RQ86_9BACL</name>
<organism evidence="2 3">
    <name type="scientific">Baia soyae</name>
    <dbReference type="NCBI Taxonomy" id="1544746"/>
    <lineage>
        <taxon>Bacteria</taxon>
        <taxon>Bacillati</taxon>
        <taxon>Bacillota</taxon>
        <taxon>Bacilli</taxon>
        <taxon>Bacillales</taxon>
        <taxon>Thermoactinomycetaceae</taxon>
        <taxon>Baia</taxon>
    </lineage>
</organism>
<evidence type="ECO:0000313" key="2">
    <source>
        <dbReference type="EMBL" id="TCP65413.1"/>
    </source>
</evidence>
<sequence length="251" mass="27926">MTNTNSHLEFLTYMEENVKQSPAWTIDELLAKAGGVENLYVVYVDIIKGFCDIGLLSSTRVREMVQPVKQLTDSLLDRGLSAANLIFLHDDHPEQAVEFGSFAPHCIRGTAEAEIVDELRPYQGQLGTQTYYKNATNGLFGGDQEGTPFHETVTKIFAQNPKSTFVVVGDCTDLCIYQNAMGIRLLANEQNANVEVIVPISHVRTYDLPIDVANEIGAFAHNADFFDLVFFYHMKANGITLVTNLSEKKEV</sequence>
<dbReference type="InterPro" id="IPR036380">
    <property type="entry name" value="Isochorismatase-like_sf"/>
</dbReference>